<gene>
    <name evidence="1" type="ORF">CLPUN_41660</name>
</gene>
<proteinExistence type="predicted"/>
<keyword evidence="2" id="KW-1185">Reference proteome</keyword>
<dbReference type="EMBL" id="LZZM01000205">
    <property type="protein sequence ID" value="OOM74026.1"/>
    <property type="molecule type" value="Genomic_DNA"/>
</dbReference>
<evidence type="ECO:0000313" key="1">
    <source>
        <dbReference type="EMBL" id="OOM74026.1"/>
    </source>
</evidence>
<name>A0A1S8T8E6_9CLOT</name>
<sequence>MGNIMKINLYAEHKGKKKNKMNLKTVEEAIFKYNNWIKKTNREDKIENYEEFLQAQ</sequence>
<protein>
    <submittedName>
        <fullName evidence="1">Uncharacterized protein</fullName>
    </submittedName>
</protein>
<organism evidence="1 2">
    <name type="scientific">Clostridium puniceum</name>
    <dbReference type="NCBI Taxonomy" id="29367"/>
    <lineage>
        <taxon>Bacteria</taxon>
        <taxon>Bacillati</taxon>
        <taxon>Bacillota</taxon>
        <taxon>Clostridia</taxon>
        <taxon>Eubacteriales</taxon>
        <taxon>Clostridiaceae</taxon>
        <taxon>Clostridium</taxon>
    </lineage>
</organism>
<dbReference type="Proteomes" id="UP000190890">
    <property type="component" value="Unassembled WGS sequence"/>
</dbReference>
<reference evidence="1 2" key="1">
    <citation type="submission" date="2016-05" db="EMBL/GenBank/DDBJ databases">
        <title>Microbial solvent formation.</title>
        <authorList>
            <person name="Poehlein A."/>
            <person name="Montoya Solano J.D."/>
            <person name="Flitsch S."/>
            <person name="Krabben P."/>
            <person name="Duerre P."/>
            <person name="Daniel R."/>
        </authorList>
    </citation>
    <scope>NUCLEOTIDE SEQUENCE [LARGE SCALE GENOMIC DNA]</scope>
    <source>
        <strain evidence="1 2">DSM 2619</strain>
    </source>
</reference>
<comment type="caution">
    <text evidence="1">The sequence shown here is derived from an EMBL/GenBank/DDBJ whole genome shotgun (WGS) entry which is preliminary data.</text>
</comment>
<evidence type="ECO:0000313" key="2">
    <source>
        <dbReference type="Proteomes" id="UP000190890"/>
    </source>
</evidence>
<dbReference type="AlphaFoldDB" id="A0A1S8T8E6"/>
<dbReference type="RefSeq" id="WP_198944381.1">
    <property type="nucleotide sequence ID" value="NZ_LZZM01000205.1"/>
</dbReference>
<accession>A0A1S8T8E6</accession>